<protein>
    <submittedName>
        <fullName evidence="7">RNA polymerase sigma-70 factor (ECF subfamily)</fullName>
    </submittedName>
</protein>
<keyword evidence="8" id="KW-1185">Reference proteome</keyword>
<evidence type="ECO:0000313" key="7">
    <source>
        <dbReference type="EMBL" id="MCP2356975.1"/>
    </source>
</evidence>
<dbReference type="CDD" id="cd06171">
    <property type="entry name" value="Sigma70_r4"/>
    <property type="match status" value="1"/>
</dbReference>
<dbReference type="InterPro" id="IPR013249">
    <property type="entry name" value="RNA_pol_sigma70_r4_t2"/>
</dbReference>
<organism evidence="7 8">
    <name type="scientific">Nonomuraea thailandensis</name>
    <dbReference type="NCBI Taxonomy" id="1188745"/>
    <lineage>
        <taxon>Bacteria</taxon>
        <taxon>Bacillati</taxon>
        <taxon>Actinomycetota</taxon>
        <taxon>Actinomycetes</taxon>
        <taxon>Streptosporangiales</taxon>
        <taxon>Streptosporangiaceae</taxon>
        <taxon>Nonomuraea</taxon>
    </lineage>
</organism>
<dbReference type="EMBL" id="JAMZEB010000002">
    <property type="protein sequence ID" value="MCP2356975.1"/>
    <property type="molecule type" value="Genomic_DNA"/>
</dbReference>
<dbReference type="GO" id="GO:0003677">
    <property type="term" value="F:DNA binding"/>
    <property type="evidence" value="ECO:0007669"/>
    <property type="project" value="InterPro"/>
</dbReference>
<dbReference type="Proteomes" id="UP001139648">
    <property type="component" value="Unassembled WGS sequence"/>
</dbReference>
<keyword evidence="3" id="KW-0731">Sigma factor</keyword>
<dbReference type="Pfam" id="PF08281">
    <property type="entry name" value="Sigma70_r4_2"/>
    <property type="match status" value="1"/>
</dbReference>
<dbReference type="InterPro" id="IPR007627">
    <property type="entry name" value="RNA_pol_sigma70_r2"/>
</dbReference>
<proteinExistence type="inferred from homology"/>
<dbReference type="Gene3D" id="1.10.10.10">
    <property type="entry name" value="Winged helix-like DNA-binding domain superfamily/Winged helix DNA-binding domain"/>
    <property type="match status" value="1"/>
</dbReference>
<name>A0A9X2GG04_9ACTN</name>
<dbReference type="GO" id="GO:0006352">
    <property type="term" value="P:DNA-templated transcription initiation"/>
    <property type="evidence" value="ECO:0007669"/>
    <property type="project" value="InterPro"/>
</dbReference>
<dbReference type="GO" id="GO:0016987">
    <property type="term" value="F:sigma factor activity"/>
    <property type="evidence" value="ECO:0007669"/>
    <property type="project" value="UniProtKB-KW"/>
</dbReference>
<dbReference type="InterPro" id="IPR014284">
    <property type="entry name" value="RNA_pol_sigma-70_dom"/>
</dbReference>
<comment type="similarity">
    <text evidence="1">Belongs to the sigma-70 factor family. ECF subfamily.</text>
</comment>
<evidence type="ECO:0000313" key="8">
    <source>
        <dbReference type="Proteomes" id="UP001139648"/>
    </source>
</evidence>
<accession>A0A9X2GG04</accession>
<gene>
    <name evidence="7" type="ORF">HD597_003995</name>
</gene>
<evidence type="ECO:0000256" key="3">
    <source>
        <dbReference type="ARBA" id="ARBA00023082"/>
    </source>
</evidence>
<reference evidence="7" key="1">
    <citation type="submission" date="2022-06" db="EMBL/GenBank/DDBJ databases">
        <title>Sequencing the genomes of 1000 actinobacteria strains.</title>
        <authorList>
            <person name="Klenk H.-P."/>
        </authorList>
    </citation>
    <scope>NUCLEOTIDE SEQUENCE</scope>
    <source>
        <strain evidence="7">DSM 46694</strain>
    </source>
</reference>
<dbReference type="Pfam" id="PF04542">
    <property type="entry name" value="Sigma70_r2"/>
    <property type="match status" value="1"/>
</dbReference>
<comment type="caution">
    <text evidence="7">The sequence shown here is derived from an EMBL/GenBank/DDBJ whole genome shotgun (WGS) entry which is preliminary data.</text>
</comment>
<keyword evidence="2" id="KW-0805">Transcription regulation</keyword>
<dbReference type="PANTHER" id="PTHR43133:SF25">
    <property type="entry name" value="RNA POLYMERASE SIGMA FACTOR RFAY-RELATED"/>
    <property type="match status" value="1"/>
</dbReference>
<evidence type="ECO:0000259" key="5">
    <source>
        <dbReference type="Pfam" id="PF04542"/>
    </source>
</evidence>
<dbReference type="InterPro" id="IPR039425">
    <property type="entry name" value="RNA_pol_sigma-70-like"/>
</dbReference>
<feature type="domain" description="RNA polymerase sigma-70 region 2" evidence="5">
    <location>
        <begin position="32"/>
        <end position="97"/>
    </location>
</feature>
<dbReference type="InterPro" id="IPR036388">
    <property type="entry name" value="WH-like_DNA-bd_sf"/>
</dbReference>
<sequence>MAAPQSVVPPWQDDAMAIKRSWDEPDCFGAVFDAHYTEIHRYASQRLGPHAADDICAETFVLAFRQRHRYDVSRSSARPWLYGIATNVISRHRRDEVRLLRAVNRLRPVSESAGGHEDAVTEKVSAERLKVALAKAIAALPADQRDVLLLVSLSGLSYEEAAQALDVPFGTVSSRLNRARKKLRKALGGSNPLLDEEDMRR</sequence>
<keyword evidence="4" id="KW-0804">Transcription</keyword>
<evidence type="ECO:0000256" key="2">
    <source>
        <dbReference type="ARBA" id="ARBA00023015"/>
    </source>
</evidence>
<dbReference type="InterPro" id="IPR013324">
    <property type="entry name" value="RNA_pol_sigma_r3/r4-like"/>
</dbReference>
<dbReference type="Gene3D" id="1.10.1740.10">
    <property type="match status" value="1"/>
</dbReference>
<dbReference type="SUPFAM" id="SSF88946">
    <property type="entry name" value="Sigma2 domain of RNA polymerase sigma factors"/>
    <property type="match status" value="1"/>
</dbReference>
<dbReference type="RefSeq" id="WP_253744126.1">
    <property type="nucleotide sequence ID" value="NZ_BAABKA010000090.1"/>
</dbReference>
<evidence type="ECO:0000256" key="1">
    <source>
        <dbReference type="ARBA" id="ARBA00010641"/>
    </source>
</evidence>
<feature type="domain" description="RNA polymerase sigma factor 70 region 4 type 2" evidence="6">
    <location>
        <begin position="132"/>
        <end position="183"/>
    </location>
</feature>
<dbReference type="PANTHER" id="PTHR43133">
    <property type="entry name" value="RNA POLYMERASE ECF-TYPE SIGMA FACTO"/>
    <property type="match status" value="1"/>
</dbReference>
<dbReference type="InterPro" id="IPR013325">
    <property type="entry name" value="RNA_pol_sigma_r2"/>
</dbReference>
<evidence type="ECO:0000256" key="4">
    <source>
        <dbReference type="ARBA" id="ARBA00023163"/>
    </source>
</evidence>
<dbReference type="AlphaFoldDB" id="A0A9X2GG04"/>
<dbReference type="SUPFAM" id="SSF88659">
    <property type="entry name" value="Sigma3 and sigma4 domains of RNA polymerase sigma factors"/>
    <property type="match status" value="1"/>
</dbReference>
<evidence type="ECO:0000259" key="6">
    <source>
        <dbReference type="Pfam" id="PF08281"/>
    </source>
</evidence>
<dbReference type="NCBIfam" id="TIGR02937">
    <property type="entry name" value="sigma70-ECF"/>
    <property type="match status" value="1"/>
</dbReference>